<dbReference type="EMBL" id="KZ852033">
    <property type="protein sequence ID" value="RDH38823.1"/>
    <property type="molecule type" value="Genomic_DNA"/>
</dbReference>
<accession>A0A3F3QHT4</accession>
<feature type="region of interest" description="Disordered" evidence="1">
    <location>
        <begin position="102"/>
        <end position="123"/>
    </location>
</feature>
<dbReference type="GeneID" id="38132876"/>
<keyword evidence="3" id="KW-1185">Reference proteome</keyword>
<dbReference type="Proteomes" id="UP000253729">
    <property type="component" value="Unassembled WGS sequence"/>
</dbReference>
<dbReference type="AlphaFoldDB" id="A0A3F3QHT4"/>
<protein>
    <submittedName>
        <fullName evidence="2">Uncharacterized protein</fullName>
    </submittedName>
</protein>
<evidence type="ECO:0000313" key="3">
    <source>
        <dbReference type="Proteomes" id="UP000253729"/>
    </source>
</evidence>
<sequence>MKPSFFLNPCGLPCVMFIPVRGREVSKVESRMNSVFIIAQLIGMEYVCEALFPLHHAGGNSVKCPYPTLLRTGDLRPLIPQYLTVDWSGLVPCLKWRRAGEKKERKGRKKRKEENNKTERIDRHFPGPCTPRIGCIRTLCSCRNRTRQQLPSWHLAGQPYYLPTSLVPLIYG</sequence>
<proteinExistence type="predicted"/>
<gene>
    <name evidence="2" type="ORF">BDQ94DRAFT_134710</name>
</gene>
<name>A0A3F3QHT4_9EURO</name>
<organism evidence="2 3">
    <name type="scientific">Aspergillus welwitschiae</name>
    <dbReference type="NCBI Taxonomy" id="1341132"/>
    <lineage>
        <taxon>Eukaryota</taxon>
        <taxon>Fungi</taxon>
        <taxon>Dikarya</taxon>
        <taxon>Ascomycota</taxon>
        <taxon>Pezizomycotina</taxon>
        <taxon>Eurotiomycetes</taxon>
        <taxon>Eurotiomycetidae</taxon>
        <taxon>Eurotiales</taxon>
        <taxon>Aspergillaceae</taxon>
        <taxon>Aspergillus</taxon>
        <taxon>Aspergillus subgen. Circumdati</taxon>
    </lineage>
</organism>
<feature type="compositionally biased region" description="Basic and acidic residues" evidence="1">
    <location>
        <begin position="112"/>
        <end position="123"/>
    </location>
</feature>
<dbReference type="RefSeq" id="XP_026631845.1">
    <property type="nucleotide sequence ID" value="XM_026764520.1"/>
</dbReference>
<evidence type="ECO:0000256" key="1">
    <source>
        <dbReference type="SAM" id="MobiDB-lite"/>
    </source>
</evidence>
<reference evidence="2 3" key="1">
    <citation type="submission" date="2018-07" db="EMBL/GenBank/DDBJ databases">
        <title>The genomes of Aspergillus section Nigri reveals drivers in fungal speciation.</title>
        <authorList>
            <consortium name="DOE Joint Genome Institute"/>
            <person name="Vesth T.C."/>
            <person name="Nybo J."/>
            <person name="Theobald S."/>
            <person name="Brandl J."/>
            <person name="Frisvad J.C."/>
            <person name="Nielsen K.F."/>
            <person name="Lyhne E.K."/>
            <person name="Kogle M.E."/>
            <person name="Kuo A."/>
            <person name="Riley R."/>
            <person name="Clum A."/>
            <person name="Nolan M."/>
            <person name="Lipzen A."/>
            <person name="Salamov A."/>
            <person name="Henrissat B."/>
            <person name="Wiebenga A."/>
            <person name="De vries R.P."/>
            <person name="Grigoriev I.V."/>
            <person name="Mortensen U.H."/>
            <person name="Andersen M.R."/>
            <person name="Baker S.E."/>
        </authorList>
    </citation>
    <scope>NUCLEOTIDE SEQUENCE [LARGE SCALE GENOMIC DNA]</scope>
    <source>
        <strain evidence="2 3">CBS 139.54b</strain>
    </source>
</reference>
<evidence type="ECO:0000313" key="2">
    <source>
        <dbReference type="EMBL" id="RDH38823.1"/>
    </source>
</evidence>